<gene>
    <name evidence="2" type="ORF">FHX64_001488</name>
</gene>
<evidence type="ECO:0000313" key="3">
    <source>
        <dbReference type="Proteomes" id="UP000544222"/>
    </source>
</evidence>
<keyword evidence="3" id="KW-1185">Reference proteome</keyword>
<dbReference type="GO" id="GO:0005975">
    <property type="term" value="P:carbohydrate metabolic process"/>
    <property type="evidence" value="ECO:0007669"/>
    <property type="project" value="InterPro"/>
</dbReference>
<evidence type="ECO:0008006" key="4">
    <source>
        <dbReference type="Google" id="ProtNLM"/>
    </source>
</evidence>
<accession>A0A7W5H234</accession>
<feature type="chain" id="PRO_5030903270" description="DUF4861 domain-containing protein" evidence="1">
    <location>
        <begin position="22"/>
        <end position="373"/>
    </location>
</feature>
<dbReference type="SUPFAM" id="SSF74650">
    <property type="entry name" value="Galactose mutarotase-like"/>
    <property type="match status" value="1"/>
</dbReference>
<dbReference type="AlphaFoldDB" id="A0A7W5H234"/>
<dbReference type="GO" id="GO:0030246">
    <property type="term" value="F:carbohydrate binding"/>
    <property type="evidence" value="ECO:0007669"/>
    <property type="project" value="InterPro"/>
</dbReference>
<dbReference type="Proteomes" id="UP000544222">
    <property type="component" value="Unassembled WGS sequence"/>
</dbReference>
<protein>
    <recommendedName>
        <fullName evidence="4">DUF4861 domain-containing protein</fullName>
    </recommendedName>
</protein>
<dbReference type="PROSITE" id="PS51257">
    <property type="entry name" value="PROKAR_LIPOPROTEIN"/>
    <property type="match status" value="1"/>
</dbReference>
<dbReference type="Pfam" id="PF16153">
    <property type="entry name" value="DUF4861"/>
    <property type="match status" value="1"/>
</dbReference>
<evidence type="ECO:0000313" key="2">
    <source>
        <dbReference type="EMBL" id="MBB3187325.1"/>
    </source>
</evidence>
<organism evidence="2 3">
    <name type="scientific">Microbacter margulisiae</name>
    <dbReference type="NCBI Taxonomy" id="1350067"/>
    <lineage>
        <taxon>Bacteria</taxon>
        <taxon>Pseudomonadati</taxon>
        <taxon>Bacteroidota</taxon>
        <taxon>Bacteroidia</taxon>
        <taxon>Bacteroidales</taxon>
        <taxon>Porphyromonadaceae</taxon>
        <taxon>Microbacter</taxon>
    </lineage>
</organism>
<evidence type="ECO:0000256" key="1">
    <source>
        <dbReference type="SAM" id="SignalP"/>
    </source>
</evidence>
<dbReference type="RefSeq" id="WP_183413098.1">
    <property type="nucleotide sequence ID" value="NZ_JACHYB010000001.1"/>
</dbReference>
<dbReference type="InterPro" id="IPR032342">
    <property type="entry name" value="DUF4861"/>
</dbReference>
<dbReference type="InterPro" id="IPR011013">
    <property type="entry name" value="Gal_mutarotase_sf_dom"/>
</dbReference>
<feature type="signal peptide" evidence="1">
    <location>
        <begin position="1"/>
        <end position="21"/>
    </location>
</feature>
<dbReference type="EMBL" id="JACHYB010000001">
    <property type="protein sequence ID" value="MBB3187325.1"/>
    <property type="molecule type" value="Genomic_DNA"/>
</dbReference>
<proteinExistence type="predicted"/>
<reference evidence="2 3" key="1">
    <citation type="submission" date="2020-08" db="EMBL/GenBank/DDBJ databases">
        <title>Genomic Encyclopedia of Type Strains, Phase IV (KMG-IV): sequencing the most valuable type-strain genomes for metagenomic binning, comparative biology and taxonomic classification.</title>
        <authorList>
            <person name="Goeker M."/>
        </authorList>
    </citation>
    <scope>NUCLEOTIDE SEQUENCE [LARGE SCALE GENOMIC DNA]</scope>
    <source>
        <strain evidence="2 3">DSM 27471</strain>
    </source>
</reference>
<sequence>MRKLAFLLSAMLLLASCSKTMKVTVKNPINIDRSNELVSVPLQNIVQTLNLKGNEQFIILDQNGKQIPYQVESDSINVIFPATVKANGTTQYSIHIGKPESFVPKTYGRYVPERKDDFAWENDRIAYRMYGPALADENPSNGVDVWVKSTDSLVINKRYRDDPKGISYHVDHGQGLDCYKVAHTLGAGGIAPYTNTKLWVQNHYSTWKVLENGPLRTVFTLTYDSVYVGNAYLKETITISLDAGSQLNKGIVTYEGTLPPNFQVATGITLHGNKGVIKSDQNAGYIAYAETATSDAGVPEGQDYIGVVVPEQITAVKVQDDHLLAIESYQPQQQFTYYFGAGWSRWGFPSNQAWFDYIKQFTLELKNPLQVSY</sequence>
<name>A0A7W5H234_9PORP</name>
<comment type="caution">
    <text evidence="2">The sequence shown here is derived from an EMBL/GenBank/DDBJ whole genome shotgun (WGS) entry which is preliminary data.</text>
</comment>
<dbReference type="GO" id="GO:0003824">
    <property type="term" value="F:catalytic activity"/>
    <property type="evidence" value="ECO:0007669"/>
    <property type="project" value="InterPro"/>
</dbReference>
<keyword evidence="1" id="KW-0732">Signal</keyword>